<dbReference type="EMBL" id="VDUZ01000060">
    <property type="protein sequence ID" value="TXL70392.1"/>
    <property type="molecule type" value="Genomic_DNA"/>
</dbReference>
<comment type="subcellular location">
    <subcellularLocation>
        <location evidence="10">Cell inner membrane</location>
        <topology evidence="10">Multi-pass membrane protein</topology>
    </subcellularLocation>
    <subcellularLocation>
        <location evidence="1">Cell membrane</location>
        <topology evidence="1">Multi-pass membrane protein</topology>
    </subcellularLocation>
</comment>
<feature type="transmembrane region" description="Helical" evidence="10">
    <location>
        <begin position="213"/>
        <end position="235"/>
    </location>
</feature>
<evidence type="ECO:0000313" key="13">
    <source>
        <dbReference type="EMBL" id="TXL70392.1"/>
    </source>
</evidence>
<organism evidence="13 14">
    <name type="scientific">Vineibacter terrae</name>
    <dbReference type="NCBI Taxonomy" id="2586908"/>
    <lineage>
        <taxon>Bacteria</taxon>
        <taxon>Pseudomonadati</taxon>
        <taxon>Pseudomonadota</taxon>
        <taxon>Alphaproteobacteria</taxon>
        <taxon>Hyphomicrobiales</taxon>
        <taxon>Vineibacter</taxon>
    </lineage>
</organism>
<gene>
    <name evidence="10 13" type="primary">tolQ</name>
    <name evidence="13" type="ORF">FHP25_34740</name>
</gene>
<evidence type="ECO:0000256" key="6">
    <source>
        <dbReference type="ARBA" id="ARBA00022692"/>
    </source>
</evidence>
<comment type="similarity">
    <text evidence="2 10">Belongs to the ExbB/TolQ family.</text>
</comment>
<keyword evidence="7 10" id="KW-1133">Transmembrane helix</keyword>
<evidence type="ECO:0000256" key="8">
    <source>
        <dbReference type="ARBA" id="ARBA00023136"/>
    </source>
</evidence>
<dbReference type="GO" id="GO:0017038">
    <property type="term" value="P:protein import"/>
    <property type="evidence" value="ECO:0007669"/>
    <property type="project" value="TreeGrafter"/>
</dbReference>
<evidence type="ECO:0000259" key="12">
    <source>
        <dbReference type="Pfam" id="PF01618"/>
    </source>
</evidence>
<dbReference type="NCBIfam" id="TIGR02796">
    <property type="entry name" value="tolQ"/>
    <property type="match status" value="1"/>
</dbReference>
<dbReference type="GO" id="GO:0005886">
    <property type="term" value="C:plasma membrane"/>
    <property type="evidence" value="ECO:0007669"/>
    <property type="project" value="UniProtKB-SubCell"/>
</dbReference>
<evidence type="ECO:0000256" key="10">
    <source>
        <dbReference type="HAMAP-Rule" id="MF_02202"/>
    </source>
</evidence>
<evidence type="ECO:0000256" key="11">
    <source>
        <dbReference type="SAM" id="MobiDB-lite"/>
    </source>
</evidence>
<comment type="subunit">
    <text evidence="10">The Tol-Pal system is composed of five core proteins: the inner membrane proteins TolA, TolQ and TolR, the periplasmic protein TolB and the outer membrane protein Pal. They form a network linking the inner and outer membranes and the peptidoglycan layer.</text>
</comment>
<dbReference type="PANTHER" id="PTHR30625:SF3">
    <property type="entry name" value="TOL-PAL SYSTEM PROTEIN TOLQ"/>
    <property type="match status" value="1"/>
</dbReference>
<dbReference type="AlphaFoldDB" id="A0A5C8P996"/>
<evidence type="ECO:0000256" key="5">
    <source>
        <dbReference type="ARBA" id="ARBA00022618"/>
    </source>
</evidence>
<keyword evidence="4 10" id="KW-0997">Cell inner membrane</keyword>
<keyword evidence="5 10" id="KW-0132">Cell division</keyword>
<dbReference type="InterPro" id="IPR050790">
    <property type="entry name" value="ExbB/TolQ_transport"/>
</dbReference>
<evidence type="ECO:0000256" key="4">
    <source>
        <dbReference type="ARBA" id="ARBA00022519"/>
    </source>
</evidence>
<keyword evidence="6 10" id="KW-0812">Transmembrane</keyword>
<keyword evidence="8 10" id="KW-0472">Membrane</keyword>
<keyword evidence="3 10" id="KW-1003">Cell membrane</keyword>
<feature type="transmembrane region" description="Helical" evidence="10">
    <location>
        <begin position="170"/>
        <end position="193"/>
    </location>
</feature>
<feature type="transmembrane region" description="Helical" evidence="10">
    <location>
        <begin position="57"/>
        <end position="77"/>
    </location>
</feature>
<sequence length="268" mass="28730">MDPLTLLAQATPPPVPVPSTPVPPPPGAGSTVAGTLASGTGTIDVSFVGMFLHAHPVVQIVMVMLLLASIWSWAIIIEKTLKLRALRRKAEAFEDTFWSGVSLDDLYDRVGDKPEEPLSSIFSGAMREWRRSLSKGLAATAAARHNLQARIEQVMAVTVQREMESIEKRMTFLASTGAAAPFVGLFGTVWGIMTSFQGIAASKNTSLAVVAPGIAEALFATALGLVAAIPAVLAYNKISSDIGRYGQRLENFAQEFITILSRQLEEHN</sequence>
<feature type="region of interest" description="Disordered" evidence="11">
    <location>
        <begin position="11"/>
        <end position="31"/>
    </location>
</feature>
<keyword evidence="9 10" id="KW-0131">Cell cycle</keyword>
<evidence type="ECO:0000256" key="1">
    <source>
        <dbReference type="ARBA" id="ARBA00004651"/>
    </source>
</evidence>
<evidence type="ECO:0000256" key="7">
    <source>
        <dbReference type="ARBA" id="ARBA00022989"/>
    </source>
</evidence>
<proteinExistence type="inferred from homology"/>
<dbReference type="InterPro" id="IPR002898">
    <property type="entry name" value="MotA_ExbB_proton_chnl"/>
</dbReference>
<dbReference type="PANTHER" id="PTHR30625">
    <property type="entry name" value="PROTEIN TOLQ"/>
    <property type="match status" value="1"/>
</dbReference>
<evidence type="ECO:0000256" key="9">
    <source>
        <dbReference type="ARBA" id="ARBA00023306"/>
    </source>
</evidence>
<reference evidence="13 14" key="1">
    <citation type="submission" date="2019-06" db="EMBL/GenBank/DDBJ databases">
        <title>New taxonomy in bacterial strain CC-CFT640, isolated from vineyard.</title>
        <authorList>
            <person name="Lin S.-Y."/>
            <person name="Tsai C.-F."/>
            <person name="Young C.-C."/>
        </authorList>
    </citation>
    <scope>NUCLEOTIDE SEQUENCE [LARGE SCALE GENOMIC DNA]</scope>
    <source>
        <strain evidence="13 14">CC-CFT640</strain>
    </source>
</reference>
<dbReference type="HAMAP" id="MF_02202">
    <property type="entry name" value="TolQ"/>
    <property type="match status" value="1"/>
</dbReference>
<dbReference type="OrthoDB" id="9805133at2"/>
<evidence type="ECO:0000313" key="14">
    <source>
        <dbReference type="Proteomes" id="UP000321638"/>
    </source>
</evidence>
<comment type="function">
    <text evidence="10">Part of the Tol-Pal system, which plays a role in outer membrane invagination during cell division and is important for maintaining outer membrane integrity.</text>
</comment>
<dbReference type="GO" id="GO:0051301">
    <property type="term" value="P:cell division"/>
    <property type="evidence" value="ECO:0007669"/>
    <property type="project" value="UniProtKB-UniRule"/>
</dbReference>
<feature type="compositionally biased region" description="Pro residues" evidence="11">
    <location>
        <begin position="11"/>
        <end position="27"/>
    </location>
</feature>
<dbReference type="Pfam" id="PF01618">
    <property type="entry name" value="MotA_ExbB"/>
    <property type="match status" value="1"/>
</dbReference>
<evidence type="ECO:0000256" key="2">
    <source>
        <dbReference type="ARBA" id="ARBA00010442"/>
    </source>
</evidence>
<dbReference type="Proteomes" id="UP000321638">
    <property type="component" value="Unassembled WGS sequence"/>
</dbReference>
<protein>
    <recommendedName>
        <fullName evidence="10">Tol-Pal system protein TolQ</fullName>
    </recommendedName>
</protein>
<feature type="domain" description="MotA/TolQ/ExbB proton channel" evidence="12">
    <location>
        <begin position="131"/>
        <end position="250"/>
    </location>
</feature>
<comment type="caution">
    <text evidence="13">The sequence shown here is derived from an EMBL/GenBank/DDBJ whole genome shotgun (WGS) entry which is preliminary data.</text>
</comment>
<dbReference type="GO" id="GO:0043213">
    <property type="term" value="P:bacteriocin transport"/>
    <property type="evidence" value="ECO:0007669"/>
    <property type="project" value="InterPro"/>
</dbReference>
<dbReference type="InterPro" id="IPR014163">
    <property type="entry name" value="Tol-Pal_TolQ"/>
</dbReference>
<keyword evidence="14" id="KW-1185">Reference proteome</keyword>
<evidence type="ECO:0000256" key="3">
    <source>
        <dbReference type="ARBA" id="ARBA00022475"/>
    </source>
</evidence>
<name>A0A5C8P996_9HYPH</name>
<accession>A0A5C8P996</accession>